<evidence type="ECO:0000256" key="5">
    <source>
        <dbReference type="ARBA" id="ARBA00023239"/>
    </source>
</evidence>
<proteinExistence type="inferred from homology"/>
<dbReference type="Gene3D" id="3.20.20.70">
    <property type="entry name" value="Aldolase class I"/>
    <property type="match status" value="1"/>
</dbReference>
<dbReference type="InterPro" id="IPR000741">
    <property type="entry name" value="FBA_I"/>
</dbReference>
<dbReference type="EMBL" id="CATNWA010004550">
    <property type="protein sequence ID" value="CAI9548073.1"/>
    <property type="molecule type" value="Genomic_DNA"/>
</dbReference>
<organism evidence="6 7">
    <name type="scientific">Staurois parvus</name>
    <dbReference type="NCBI Taxonomy" id="386267"/>
    <lineage>
        <taxon>Eukaryota</taxon>
        <taxon>Metazoa</taxon>
        <taxon>Chordata</taxon>
        <taxon>Craniata</taxon>
        <taxon>Vertebrata</taxon>
        <taxon>Euteleostomi</taxon>
        <taxon>Amphibia</taxon>
        <taxon>Batrachia</taxon>
        <taxon>Anura</taxon>
        <taxon>Neobatrachia</taxon>
        <taxon>Ranoidea</taxon>
        <taxon>Ranidae</taxon>
        <taxon>Staurois</taxon>
    </lineage>
</organism>
<evidence type="ECO:0000313" key="7">
    <source>
        <dbReference type="Proteomes" id="UP001162483"/>
    </source>
</evidence>
<evidence type="ECO:0000313" key="6">
    <source>
        <dbReference type="EMBL" id="CAI9548073.1"/>
    </source>
</evidence>
<evidence type="ECO:0000256" key="2">
    <source>
        <dbReference type="ARBA" id="ARBA00010387"/>
    </source>
</evidence>
<dbReference type="SUPFAM" id="SSF51569">
    <property type="entry name" value="Aldolase"/>
    <property type="match status" value="1"/>
</dbReference>
<keyword evidence="7" id="KW-1185">Reference proteome</keyword>
<evidence type="ECO:0000256" key="3">
    <source>
        <dbReference type="ARBA" id="ARBA00013068"/>
    </source>
</evidence>
<reference evidence="6" key="1">
    <citation type="submission" date="2023-05" db="EMBL/GenBank/DDBJ databases">
        <authorList>
            <person name="Stuckert A."/>
        </authorList>
    </citation>
    <scope>NUCLEOTIDE SEQUENCE</scope>
</reference>
<comment type="caution">
    <text evidence="6">The sequence shown here is derived from an EMBL/GenBank/DDBJ whole genome shotgun (WGS) entry which is preliminary data.</text>
</comment>
<evidence type="ECO:0000256" key="1">
    <source>
        <dbReference type="ARBA" id="ARBA00004714"/>
    </source>
</evidence>
<sequence>MSQFPALTNEKKKELAEIAQRIVKDGRGILAADESVGTMGSRLKRINVENTEENRRLFRNLLFTADSKLNQSIGGVILFHETLYQKSSDGVPFSKILKDQGIVVGIK</sequence>
<dbReference type="Pfam" id="PF00274">
    <property type="entry name" value="Glycolytic"/>
    <property type="match status" value="1"/>
</dbReference>
<keyword evidence="4" id="KW-0324">Glycolysis</keyword>
<dbReference type="InterPro" id="IPR013785">
    <property type="entry name" value="Aldolase_TIM"/>
</dbReference>
<comment type="pathway">
    <text evidence="1">Carbohydrate degradation; glycolysis; D-glyceraldehyde 3-phosphate and glycerone phosphate from D-glucose: step 4/4.</text>
</comment>
<accession>A0ABN9BKR4</accession>
<dbReference type="Proteomes" id="UP001162483">
    <property type="component" value="Unassembled WGS sequence"/>
</dbReference>
<evidence type="ECO:0000256" key="4">
    <source>
        <dbReference type="ARBA" id="ARBA00023152"/>
    </source>
</evidence>
<dbReference type="PANTHER" id="PTHR11627">
    <property type="entry name" value="FRUCTOSE-BISPHOSPHATE ALDOLASE"/>
    <property type="match status" value="1"/>
</dbReference>
<feature type="non-terminal residue" evidence="6">
    <location>
        <position position="107"/>
    </location>
</feature>
<protein>
    <recommendedName>
        <fullName evidence="3">fructose-bisphosphate aldolase</fullName>
        <ecNumber evidence="3">4.1.2.13</ecNumber>
    </recommendedName>
</protein>
<gene>
    <name evidence="6" type="ORF">SPARVUS_LOCUS3096382</name>
</gene>
<comment type="similarity">
    <text evidence="2">Belongs to the class I fructose-bisphosphate aldolase family.</text>
</comment>
<dbReference type="EC" id="4.1.2.13" evidence="3"/>
<keyword evidence="5" id="KW-0456">Lyase</keyword>
<name>A0ABN9BKR4_9NEOB</name>